<dbReference type="GO" id="GO:0006006">
    <property type="term" value="P:glucose metabolic process"/>
    <property type="evidence" value="ECO:0007669"/>
    <property type="project" value="TreeGrafter"/>
</dbReference>
<evidence type="ECO:0000256" key="7">
    <source>
        <dbReference type="ARBA" id="ARBA00023277"/>
    </source>
</evidence>
<organism evidence="12 13">
    <name type="scientific">Candidatus Choladousia intestinavium</name>
    <dbReference type="NCBI Taxonomy" id="2840727"/>
    <lineage>
        <taxon>Bacteria</taxon>
        <taxon>Bacillati</taxon>
        <taxon>Bacillota</taxon>
        <taxon>Clostridia</taxon>
        <taxon>Lachnospirales</taxon>
        <taxon>Lachnospiraceae</taxon>
        <taxon>Lachnospiraceae incertae sedis</taxon>
        <taxon>Candidatus Choladousia</taxon>
    </lineage>
</organism>
<evidence type="ECO:0000313" key="13">
    <source>
        <dbReference type="Proteomes" id="UP000886757"/>
    </source>
</evidence>
<dbReference type="CDD" id="cd09019">
    <property type="entry name" value="galactose_mutarotase_like"/>
    <property type="match status" value="1"/>
</dbReference>
<evidence type="ECO:0000256" key="5">
    <source>
        <dbReference type="ARBA" id="ARBA00014165"/>
    </source>
</evidence>
<dbReference type="InterPro" id="IPR008183">
    <property type="entry name" value="Aldose_1/G6P_1-epimerase"/>
</dbReference>
<reference evidence="12" key="1">
    <citation type="submission" date="2020-10" db="EMBL/GenBank/DDBJ databases">
        <authorList>
            <person name="Gilroy R."/>
        </authorList>
    </citation>
    <scope>NUCLEOTIDE SEQUENCE</scope>
    <source>
        <strain evidence="12">ChiSjej4B22-8148</strain>
    </source>
</reference>
<comment type="catalytic activity">
    <reaction evidence="1 8">
        <text>alpha-D-glucose = beta-D-glucose</text>
        <dbReference type="Rhea" id="RHEA:10264"/>
        <dbReference type="ChEBI" id="CHEBI:15903"/>
        <dbReference type="ChEBI" id="CHEBI:17925"/>
        <dbReference type="EC" id="5.1.3.3"/>
    </reaction>
</comment>
<dbReference type="PROSITE" id="PS00545">
    <property type="entry name" value="ALDOSE_1_EPIMERASE"/>
    <property type="match status" value="1"/>
</dbReference>
<comment type="similarity">
    <text evidence="3 8">Belongs to the aldose epimerase family.</text>
</comment>
<comment type="pathway">
    <text evidence="2 8">Carbohydrate metabolism; hexose metabolism.</text>
</comment>
<dbReference type="PANTHER" id="PTHR10091:SF0">
    <property type="entry name" value="GALACTOSE MUTAROTASE"/>
    <property type="match status" value="1"/>
</dbReference>
<evidence type="ECO:0000313" key="12">
    <source>
        <dbReference type="EMBL" id="HIR12899.1"/>
    </source>
</evidence>
<evidence type="ECO:0000256" key="8">
    <source>
        <dbReference type="PIRNR" id="PIRNR005096"/>
    </source>
</evidence>
<feature type="active site" description="Proton donor" evidence="9">
    <location>
        <position position="177"/>
    </location>
</feature>
<evidence type="ECO:0000256" key="3">
    <source>
        <dbReference type="ARBA" id="ARBA00006206"/>
    </source>
</evidence>
<evidence type="ECO:0000256" key="6">
    <source>
        <dbReference type="ARBA" id="ARBA00023235"/>
    </source>
</evidence>
<accession>A0A9D1D8E3</accession>
<dbReference type="GO" id="GO:0004034">
    <property type="term" value="F:aldose 1-epimerase activity"/>
    <property type="evidence" value="ECO:0007669"/>
    <property type="project" value="UniProtKB-EC"/>
</dbReference>
<dbReference type="GO" id="GO:0030246">
    <property type="term" value="F:carbohydrate binding"/>
    <property type="evidence" value="ECO:0007669"/>
    <property type="project" value="InterPro"/>
</dbReference>
<keyword evidence="7 8" id="KW-0119">Carbohydrate metabolism</keyword>
<dbReference type="InterPro" id="IPR011013">
    <property type="entry name" value="Gal_mutarotase_sf_dom"/>
</dbReference>
<dbReference type="InterPro" id="IPR014718">
    <property type="entry name" value="GH-type_carb-bd"/>
</dbReference>
<gene>
    <name evidence="12" type="ORF">IAB31_03120</name>
</gene>
<dbReference type="PIRSF" id="PIRSF005096">
    <property type="entry name" value="GALM"/>
    <property type="match status" value="1"/>
</dbReference>
<evidence type="ECO:0000256" key="9">
    <source>
        <dbReference type="PIRSR" id="PIRSR005096-1"/>
    </source>
</evidence>
<dbReference type="NCBIfam" id="NF008277">
    <property type="entry name" value="PRK11055.1"/>
    <property type="match status" value="1"/>
</dbReference>
<evidence type="ECO:0000256" key="1">
    <source>
        <dbReference type="ARBA" id="ARBA00001614"/>
    </source>
</evidence>
<dbReference type="Gene3D" id="2.70.98.10">
    <property type="match status" value="1"/>
</dbReference>
<evidence type="ECO:0000256" key="4">
    <source>
        <dbReference type="ARBA" id="ARBA00013185"/>
    </source>
</evidence>
<evidence type="ECO:0000256" key="2">
    <source>
        <dbReference type="ARBA" id="ARBA00005028"/>
    </source>
</evidence>
<reference evidence="12" key="2">
    <citation type="journal article" date="2021" name="PeerJ">
        <title>Extensive microbial diversity within the chicken gut microbiome revealed by metagenomics and culture.</title>
        <authorList>
            <person name="Gilroy R."/>
            <person name="Ravi A."/>
            <person name="Getino M."/>
            <person name="Pursley I."/>
            <person name="Horton D.L."/>
            <person name="Alikhan N.F."/>
            <person name="Baker D."/>
            <person name="Gharbi K."/>
            <person name="Hall N."/>
            <person name="Watson M."/>
            <person name="Adriaenssens E.M."/>
            <person name="Foster-Nyarko E."/>
            <person name="Jarju S."/>
            <person name="Secka A."/>
            <person name="Antonio M."/>
            <person name="Oren A."/>
            <person name="Chaudhuri R.R."/>
            <person name="La Ragione R."/>
            <person name="Hildebrand F."/>
            <person name="Pallen M.J."/>
        </authorList>
    </citation>
    <scope>NUCLEOTIDE SEQUENCE</scope>
    <source>
        <strain evidence="12">ChiSjej4B22-8148</strain>
    </source>
</reference>
<dbReference type="Proteomes" id="UP000886757">
    <property type="component" value="Unassembled WGS sequence"/>
</dbReference>
<keyword evidence="6 8" id="KW-0413">Isomerase</keyword>
<dbReference type="EC" id="5.1.3.3" evidence="4 8"/>
<proteinExistence type="inferred from homology"/>
<dbReference type="InterPro" id="IPR018052">
    <property type="entry name" value="Ald1_epimerase_CS"/>
</dbReference>
<feature type="binding site" evidence="11">
    <location>
        <begin position="78"/>
        <end position="79"/>
    </location>
    <ligand>
        <name>beta-D-galactose</name>
        <dbReference type="ChEBI" id="CHEBI:27667"/>
    </ligand>
</feature>
<evidence type="ECO:0000256" key="10">
    <source>
        <dbReference type="PIRSR" id="PIRSR005096-2"/>
    </source>
</evidence>
<sequence length="349" mass="38584">MEKREFGKTADGREAGLYILKNEKGMVLKVTDLGAAIVSLQVPDREGKFRDVVLGYDTPQEYLDNTCYFGAVIGRNGNRIDKARFSIGGKTYQMAVNDNENNLHSGPDGFDRRIWTLKETDDQKGQLTFALDSPDGDQGFPGNFRVQVTYTLTEEGGVRLTYEGEADQDTVANLTNHAYFNLAGHDSGSVEDQELMLEAPYYTPVRDYQAIPTGEIAPVKGTPMDFTRAKAIGRDIEADFEQLKHVGGYDHNFVLTGQPGEFRKIAEGCSKASGIVMEVYTDCPGVQFYAGNGISPQKGKDGAEYGKRQGFCLESQYFPNSINQEGFASPVLKAGEKYHTVTEYRFSAK</sequence>
<name>A0A9D1D8E3_9FIRM</name>
<comment type="caution">
    <text evidence="12">The sequence shown here is derived from an EMBL/GenBank/DDBJ whole genome shotgun (WGS) entry which is preliminary data.</text>
</comment>
<feature type="binding site" evidence="10">
    <location>
        <position position="250"/>
    </location>
    <ligand>
        <name>beta-D-galactose</name>
        <dbReference type="ChEBI" id="CHEBI:27667"/>
    </ligand>
</feature>
<feature type="binding site" evidence="11">
    <location>
        <begin position="177"/>
        <end position="179"/>
    </location>
    <ligand>
        <name>beta-D-galactose</name>
        <dbReference type="ChEBI" id="CHEBI:27667"/>
    </ligand>
</feature>
<dbReference type="AlphaFoldDB" id="A0A9D1D8E3"/>
<dbReference type="SUPFAM" id="SSF74650">
    <property type="entry name" value="Galactose mutarotase-like"/>
    <property type="match status" value="1"/>
</dbReference>
<protein>
    <recommendedName>
        <fullName evidence="5 8">Aldose 1-epimerase</fullName>
        <ecNumber evidence="4 8">5.1.3.3</ecNumber>
    </recommendedName>
</protein>
<dbReference type="PANTHER" id="PTHR10091">
    <property type="entry name" value="ALDOSE-1-EPIMERASE"/>
    <property type="match status" value="1"/>
</dbReference>
<dbReference type="EMBL" id="DVGK01000040">
    <property type="protein sequence ID" value="HIR12899.1"/>
    <property type="molecule type" value="Genomic_DNA"/>
</dbReference>
<evidence type="ECO:0000256" key="11">
    <source>
        <dbReference type="PIRSR" id="PIRSR005096-3"/>
    </source>
</evidence>
<dbReference type="GO" id="GO:0033499">
    <property type="term" value="P:galactose catabolic process via UDP-galactose, Leloir pathway"/>
    <property type="evidence" value="ECO:0007669"/>
    <property type="project" value="TreeGrafter"/>
</dbReference>
<dbReference type="InterPro" id="IPR047215">
    <property type="entry name" value="Galactose_mutarotase-like"/>
</dbReference>
<dbReference type="Pfam" id="PF01263">
    <property type="entry name" value="Aldose_epim"/>
    <property type="match status" value="1"/>
</dbReference>
<dbReference type="InterPro" id="IPR015443">
    <property type="entry name" value="Aldose_1-epimerase"/>
</dbReference>
<feature type="active site" description="Proton acceptor" evidence="9">
    <location>
        <position position="314"/>
    </location>
</feature>